<dbReference type="Proteomes" id="UP000002714">
    <property type="component" value="Chromosome"/>
</dbReference>
<dbReference type="InterPro" id="IPR045584">
    <property type="entry name" value="Pilin-like"/>
</dbReference>
<sequence length="132" mass="14057">MKKAGFTMIELIFVIVILGILSAVALPKFIGVSQQAHDQKIRAFIGTLNRTVGPSMWAVSIADGTHFGSVTTMCDTTKNLEVYLDKIPEEVTLNACKFNAVSAAGGTFGINFQDGNATNAPTWIESNTTTGS</sequence>
<protein>
    <submittedName>
        <fullName evidence="1">N-terminal methylation</fullName>
    </submittedName>
</protein>
<evidence type="ECO:0000313" key="1">
    <source>
        <dbReference type="EMBL" id="ABB43647.1"/>
    </source>
</evidence>
<dbReference type="AlphaFoldDB" id="Q30TN4"/>
<organism evidence="1 2">
    <name type="scientific">Sulfurimonas denitrificans (strain ATCC 33889 / DSM 1251)</name>
    <name type="common">Thiomicrospira denitrificans (strain ATCC 33889 / DSM 1251)</name>
    <dbReference type="NCBI Taxonomy" id="326298"/>
    <lineage>
        <taxon>Bacteria</taxon>
        <taxon>Pseudomonadati</taxon>
        <taxon>Campylobacterota</taxon>
        <taxon>Epsilonproteobacteria</taxon>
        <taxon>Campylobacterales</taxon>
        <taxon>Sulfurimonadaceae</taxon>
        <taxon>Sulfurimonas</taxon>
    </lineage>
</organism>
<name>Q30TN4_SULDN</name>
<dbReference type="STRING" id="326298.Suden_0366"/>
<reference evidence="1 2" key="1">
    <citation type="journal article" date="2008" name="Appl. Environ. Microbiol.">
        <title>Genome of the epsilonproteobacterial chemolithoautotroph Sulfurimonas denitrificans.</title>
        <authorList>
            <person name="Sievert S.M."/>
            <person name="Scott K.M."/>
            <person name="Klotz M.G."/>
            <person name="Chain P.S.G."/>
            <person name="Hauser L.J."/>
            <person name="Hemp J."/>
            <person name="Huegler M."/>
            <person name="Land M."/>
            <person name="Lapidus A."/>
            <person name="Larimer F.W."/>
            <person name="Lucas S."/>
            <person name="Malfatti S.A."/>
            <person name="Meyer F."/>
            <person name="Paulsen I.T."/>
            <person name="Ren Q."/>
            <person name="Simon J."/>
            <person name="Bailey K."/>
            <person name="Diaz E."/>
            <person name="Fitzpatrick K.A."/>
            <person name="Glover B."/>
            <person name="Gwatney N."/>
            <person name="Korajkic A."/>
            <person name="Long A."/>
            <person name="Mobberley J.M."/>
            <person name="Pantry S.N."/>
            <person name="Pazder G."/>
            <person name="Peterson S."/>
            <person name="Quintanilla J.D."/>
            <person name="Sprinkle R."/>
            <person name="Stephens J."/>
            <person name="Thomas P."/>
            <person name="Vaughn R."/>
            <person name="Weber M.J."/>
            <person name="Wooten L.L."/>
        </authorList>
    </citation>
    <scope>NUCLEOTIDE SEQUENCE [LARGE SCALE GENOMIC DNA]</scope>
    <source>
        <strain evidence="2">ATCC 33889 / DSM 1251</strain>
    </source>
</reference>
<dbReference type="EMBL" id="CP000153">
    <property type="protein sequence ID" value="ABB43647.1"/>
    <property type="molecule type" value="Genomic_DNA"/>
</dbReference>
<dbReference type="NCBIfam" id="TIGR02532">
    <property type="entry name" value="IV_pilin_GFxxxE"/>
    <property type="match status" value="1"/>
</dbReference>
<dbReference type="Gene3D" id="3.30.700.10">
    <property type="entry name" value="Glycoprotein, Type 4 Pilin"/>
    <property type="match status" value="1"/>
</dbReference>
<proteinExistence type="predicted"/>
<dbReference type="HOGENOM" id="CLU_132028_0_0_7"/>
<keyword evidence="2" id="KW-1185">Reference proteome</keyword>
<dbReference type="KEGG" id="tdn:Suden_0366"/>
<dbReference type="RefSeq" id="WP_011372001.1">
    <property type="nucleotide sequence ID" value="NC_007575.1"/>
</dbReference>
<dbReference type="SUPFAM" id="SSF54523">
    <property type="entry name" value="Pili subunits"/>
    <property type="match status" value="1"/>
</dbReference>
<dbReference type="OrthoDB" id="5349145at2"/>
<gene>
    <name evidence="1" type="ordered locus">Suden_0366</name>
</gene>
<dbReference type="InterPro" id="IPR012902">
    <property type="entry name" value="N_methyl_site"/>
</dbReference>
<accession>Q30TN4</accession>
<dbReference type="Pfam" id="PF07963">
    <property type="entry name" value="N_methyl"/>
    <property type="match status" value="1"/>
</dbReference>
<evidence type="ECO:0000313" key="2">
    <source>
        <dbReference type="Proteomes" id="UP000002714"/>
    </source>
</evidence>
<dbReference type="eggNOG" id="COG2165">
    <property type="taxonomic scope" value="Bacteria"/>
</dbReference>